<keyword evidence="1" id="KW-0472">Membrane</keyword>
<dbReference type="RefSeq" id="WP_237089245.1">
    <property type="nucleotide sequence ID" value="NZ_CP011070.1"/>
</dbReference>
<evidence type="ECO:0000313" key="3">
    <source>
        <dbReference type="Proteomes" id="UP000032408"/>
    </source>
</evidence>
<feature type="transmembrane region" description="Helical" evidence="1">
    <location>
        <begin position="115"/>
        <end position="137"/>
    </location>
</feature>
<dbReference type="GeneID" id="24820814"/>
<dbReference type="Proteomes" id="UP000032408">
    <property type="component" value="Chromosome"/>
</dbReference>
<proteinExistence type="predicted"/>
<keyword evidence="1" id="KW-0812">Transmembrane</keyword>
<keyword evidence="1" id="KW-1133">Transmembrane helix</keyword>
<dbReference type="KEGG" id="nin:NADRNF5_1642"/>
<accession>A0A0D5C4M3</accession>
<feature type="transmembrane region" description="Helical" evidence="1">
    <location>
        <begin position="53"/>
        <end position="72"/>
    </location>
</feature>
<feature type="transmembrane region" description="Helical" evidence="1">
    <location>
        <begin position="84"/>
        <end position="103"/>
    </location>
</feature>
<dbReference type="STRING" id="1580092.NADRNF5_1642"/>
<gene>
    <name evidence="2" type="ORF">NADRNF5_1642</name>
</gene>
<dbReference type="EMBL" id="CP011070">
    <property type="protein sequence ID" value="AJW71322.1"/>
    <property type="molecule type" value="Genomic_DNA"/>
</dbReference>
<evidence type="ECO:0000256" key="1">
    <source>
        <dbReference type="SAM" id="Phobius"/>
    </source>
</evidence>
<reference evidence="2 3" key="2">
    <citation type="journal article" date="2016" name="ISME J.">
        <title>Physiological and genomic characterization of two novel marine thaumarchaeal strains indicates niche differentiation.</title>
        <authorList>
            <person name="Bayer B."/>
            <person name="Vojvoda J."/>
            <person name="Offre P."/>
            <person name="Alves R.J."/>
            <person name="Elisabeth N.H."/>
            <person name="Garcia J.A."/>
            <person name="Volland J.M."/>
            <person name="Srivastava A."/>
            <person name="Schleper C."/>
            <person name="Herndl G.J."/>
        </authorList>
    </citation>
    <scope>NUCLEOTIDE SEQUENCE [LARGE SCALE GENOMIC DNA]</scope>
    <source>
        <strain evidence="2 3">NF5</strain>
    </source>
</reference>
<organism evidence="2 3">
    <name type="scientific">Nitrosopumilus adriaticus</name>
    <dbReference type="NCBI Taxonomy" id="1580092"/>
    <lineage>
        <taxon>Archaea</taxon>
        <taxon>Nitrososphaerota</taxon>
        <taxon>Nitrososphaeria</taxon>
        <taxon>Nitrosopumilales</taxon>
        <taxon>Nitrosopumilaceae</taxon>
        <taxon>Nitrosopumilus</taxon>
    </lineage>
</organism>
<reference evidence="3" key="1">
    <citation type="submission" date="2015-03" db="EMBL/GenBank/DDBJ databases">
        <title>Characterization of two novel Thaumarchaeota isolated from the Northern Adriatic Sea.</title>
        <authorList>
            <person name="Bayer B."/>
            <person name="Vojvoda J."/>
            <person name="Offre P."/>
            <person name="Srivastava A."/>
            <person name="Elisabeth N."/>
            <person name="Garcia J.A.L."/>
            <person name="Schleper C."/>
            <person name="Herndl G.J."/>
        </authorList>
    </citation>
    <scope>NUCLEOTIDE SEQUENCE [LARGE SCALE GENOMIC DNA]</scope>
    <source>
        <strain evidence="3">NF5</strain>
    </source>
</reference>
<evidence type="ECO:0000313" key="2">
    <source>
        <dbReference type="EMBL" id="AJW71322.1"/>
    </source>
</evidence>
<keyword evidence="3" id="KW-1185">Reference proteome</keyword>
<dbReference type="AlphaFoldDB" id="A0A0D5C4M3"/>
<protein>
    <submittedName>
        <fullName evidence="2">Uncharacterized protein</fullName>
    </submittedName>
</protein>
<name>A0A0D5C4M3_9ARCH</name>
<dbReference type="HOGENOM" id="CLU_147146_0_0_2"/>
<sequence>MFKIKMRVENWLALTSLVFFVLFVGQIISLEYLLIDDQHPDLYTQNFIDSKLFMFYSIGAGPAGILAAVPFIMTKTYGSKPTGMIIVAGGAILLVGMLASYFILDSINDDYVTDYLQLTPILFIILSIPAIVVGAYLMKEKKKRPKKEYF</sequence>